<dbReference type="EMBL" id="CAHIKZ030004896">
    <property type="protein sequence ID" value="CAE1316928.1"/>
    <property type="molecule type" value="Genomic_DNA"/>
</dbReference>
<keyword evidence="3" id="KW-1185">Reference proteome</keyword>
<accession>A0A812E3V3</accession>
<feature type="transmembrane region" description="Helical" evidence="1">
    <location>
        <begin position="154"/>
        <end position="174"/>
    </location>
</feature>
<reference evidence="2" key="1">
    <citation type="submission" date="2021-01" db="EMBL/GenBank/DDBJ databases">
        <authorList>
            <person name="Li R."/>
            <person name="Bekaert M."/>
        </authorList>
    </citation>
    <scope>NUCLEOTIDE SEQUENCE</scope>
    <source>
        <strain evidence="2">Farmed</strain>
    </source>
</reference>
<name>A0A812E3V3_ACAPH</name>
<evidence type="ECO:0000313" key="3">
    <source>
        <dbReference type="Proteomes" id="UP000597762"/>
    </source>
</evidence>
<dbReference type="Proteomes" id="UP000597762">
    <property type="component" value="Unassembled WGS sequence"/>
</dbReference>
<sequence length="214" mass="25448">MRLDLYFYSCAAIGFFVSFLLFFFFHRIPFSFNSVLLPLFFLFLFSFISFHFFFVILIFSSSVSHFSFLFYTSLSFFDQHSCSFPLSLCIHKFLCFPLLFSFLSRLPFISLFFFIYSFRRLAITEMCVFLLFFFYSFFCVSLISLLFIRSLFFLFSSFVFHSFLFFMFYLLFYFHSSFLSLFALPYFSLSLSLSLSLSHSLSLSSCLYLAPGSN</sequence>
<proteinExistence type="predicted"/>
<protein>
    <submittedName>
        <fullName evidence="2">Uncharacterized protein</fullName>
    </submittedName>
</protein>
<gene>
    <name evidence="2" type="ORF">SPHA_67557</name>
</gene>
<feature type="transmembrane region" description="Helical" evidence="1">
    <location>
        <begin position="6"/>
        <end position="25"/>
    </location>
</feature>
<feature type="transmembrane region" description="Helical" evidence="1">
    <location>
        <begin position="37"/>
        <end position="70"/>
    </location>
</feature>
<feature type="transmembrane region" description="Helical" evidence="1">
    <location>
        <begin position="186"/>
        <end position="210"/>
    </location>
</feature>
<keyword evidence="1" id="KW-0812">Transmembrane</keyword>
<comment type="caution">
    <text evidence="2">The sequence shown here is derived from an EMBL/GenBank/DDBJ whole genome shotgun (WGS) entry which is preliminary data.</text>
</comment>
<feature type="transmembrane region" description="Helical" evidence="1">
    <location>
        <begin position="128"/>
        <end position="148"/>
    </location>
</feature>
<feature type="transmembrane region" description="Helical" evidence="1">
    <location>
        <begin position="90"/>
        <end position="116"/>
    </location>
</feature>
<keyword evidence="1" id="KW-1133">Transmembrane helix</keyword>
<evidence type="ECO:0000313" key="2">
    <source>
        <dbReference type="EMBL" id="CAE1316928.1"/>
    </source>
</evidence>
<dbReference type="AlphaFoldDB" id="A0A812E3V3"/>
<keyword evidence="1" id="KW-0472">Membrane</keyword>
<organism evidence="2 3">
    <name type="scientific">Acanthosepion pharaonis</name>
    <name type="common">Pharaoh cuttlefish</name>
    <name type="synonym">Sepia pharaonis</name>
    <dbReference type="NCBI Taxonomy" id="158019"/>
    <lineage>
        <taxon>Eukaryota</taxon>
        <taxon>Metazoa</taxon>
        <taxon>Spiralia</taxon>
        <taxon>Lophotrochozoa</taxon>
        <taxon>Mollusca</taxon>
        <taxon>Cephalopoda</taxon>
        <taxon>Coleoidea</taxon>
        <taxon>Decapodiformes</taxon>
        <taxon>Sepiida</taxon>
        <taxon>Sepiina</taxon>
        <taxon>Sepiidae</taxon>
        <taxon>Acanthosepion</taxon>
    </lineage>
</organism>
<evidence type="ECO:0000256" key="1">
    <source>
        <dbReference type="SAM" id="Phobius"/>
    </source>
</evidence>